<evidence type="ECO:0000256" key="1">
    <source>
        <dbReference type="ARBA" id="ARBA00022679"/>
    </source>
</evidence>
<proteinExistence type="predicted"/>
<dbReference type="Pfam" id="PF13649">
    <property type="entry name" value="Methyltransf_25"/>
    <property type="match status" value="1"/>
</dbReference>
<evidence type="ECO:0000259" key="2">
    <source>
        <dbReference type="Pfam" id="PF13649"/>
    </source>
</evidence>
<sequence>MNSLTRYDSMVFAYQYEYIKGGKPFDGDIEYYCERAQGVTGEVLEFGCGTGKIALRLAENGIRVLGVDNAPSMIEIAKKKSEKKAWKDRVNFQVSDITKFYTKSRYNRIIMPGSVICFIENDSIEQFIENLTGLLNDNGGVCFDFTRPTNGRYKKVEDPPWSERLYIPELDKTVRWKMTVYPNQTLREVIYRYQWEVTDNSTHRVDCPSSSFRFSSLSFEDYHRLFSKHGFALIDKEERPSERDGISERHFFLEYRRRQDVG</sequence>
<dbReference type="CDD" id="cd02440">
    <property type="entry name" value="AdoMet_MTases"/>
    <property type="match status" value="1"/>
</dbReference>
<evidence type="ECO:0000313" key="3">
    <source>
        <dbReference type="EMBL" id="VFK25261.1"/>
    </source>
</evidence>
<organism evidence="3">
    <name type="scientific">Candidatus Kentrum sp. LPFa</name>
    <dbReference type="NCBI Taxonomy" id="2126335"/>
    <lineage>
        <taxon>Bacteria</taxon>
        <taxon>Pseudomonadati</taxon>
        <taxon>Pseudomonadota</taxon>
        <taxon>Gammaproteobacteria</taxon>
        <taxon>Candidatus Kentrum</taxon>
    </lineage>
</organism>
<gene>
    <name evidence="3" type="ORF">BECKLPF1236A_GA0070988_104621</name>
</gene>
<dbReference type="AlphaFoldDB" id="A0A450X7S4"/>
<dbReference type="PANTHER" id="PTHR43861">
    <property type="entry name" value="TRANS-ACONITATE 2-METHYLTRANSFERASE-RELATED"/>
    <property type="match status" value="1"/>
</dbReference>
<keyword evidence="1 3" id="KW-0808">Transferase</keyword>
<dbReference type="SUPFAM" id="SSF53335">
    <property type="entry name" value="S-adenosyl-L-methionine-dependent methyltransferases"/>
    <property type="match status" value="1"/>
</dbReference>
<dbReference type="InterPro" id="IPR029063">
    <property type="entry name" value="SAM-dependent_MTases_sf"/>
</dbReference>
<keyword evidence="3" id="KW-0489">Methyltransferase</keyword>
<dbReference type="GO" id="GO:0008168">
    <property type="term" value="F:methyltransferase activity"/>
    <property type="evidence" value="ECO:0007669"/>
    <property type="project" value="UniProtKB-KW"/>
</dbReference>
<dbReference type="Gene3D" id="3.40.50.150">
    <property type="entry name" value="Vaccinia Virus protein VP39"/>
    <property type="match status" value="1"/>
</dbReference>
<dbReference type="EMBL" id="CAADFM010000462">
    <property type="protein sequence ID" value="VFK25261.1"/>
    <property type="molecule type" value="Genomic_DNA"/>
</dbReference>
<name>A0A450X7S4_9GAMM</name>
<accession>A0A450X7S4</accession>
<feature type="domain" description="Methyltransferase" evidence="2">
    <location>
        <begin position="43"/>
        <end position="139"/>
    </location>
</feature>
<protein>
    <submittedName>
        <fullName evidence="3">Methyltransferase domain-containing protein</fullName>
    </submittedName>
</protein>
<reference evidence="3" key="1">
    <citation type="submission" date="2019-02" db="EMBL/GenBank/DDBJ databases">
        <authorList>
            <person name="Gruber-Vodicka R. H."/>
            <person name="Seah K. B. B."/>
        </authorList>
    </citation>
    <scope>NUCLEOTIDE SEQUENCE</scope>
    <source>
        <strain evidence="3">BECK_S312</strain>
    </source>
</reference>
<dbReference type="InterPro" id="IPR041698">
    <property type="entry name" value="Methyltransf_25"/>
</dbReference>
<dbReference type="GO" id="GO:0032259">
    <property type="term" value="P:methylation"/>
    <property type="evidence" value="ECO:0007669"/>
    <property type="project" value="UniProtKB-KW"/>
</dbReference>